<comment type="subunit">
    <text evidence="9">Heterodimer with SLC30A5; form a functional zinc ion transmembrane transporter.</text>
</comment>
<evidence type="ECO:0000256" key="2">
    <source>
        <dbReference type="ARBA" id="ARBA00022448"/>
    </source>
</evidence>
<keyword evidence="6" id="KW-0333">Golgi apparatus</keyword>
<comment type="subcellular location">
    <subcellularLocation>
        <location evidence="1">Golgi apparatus</location>
        <location evidence="1">trans-Golgi network membrane</location>
        <topology evidence="1">Multi-pass membrane protein</topology>
    </subcellularLocation>
</comment>
<evidence type="ECO:0000313" key="14">
    <source>
        <dbReference type="EMBL" id="VDD89535.1"/>
    </source>
</evidence>
<organism evidence="16">
    <name type="scientific">Enterobius vermicularis</name>
    <name type="common">Human pinworm</name>
    <dbReference type="NCBI Taxonomy" id="51028"/>
    <lineage>
        <taxon>Eukaryota</taxon>
        <taxon>Metazoa</taxon>
        <taxon>Ecdysozoa</taxon>
        <taxon>Nematoda</taxon>
        <taxon>Chromadorea</taxon>
        <taxon>Rhabditida</taxon>
        <taxon>Spirurina</taxon>
        <taxon>Oxyuridomorpha</taxon>
        <taxon>Oxyuroidea</taxon>
        <taxon>Oxyuridae</taxon>
        <taxon>Enterobius</taxon>
    </lineage>
</organism>
<dbReference type="InterPro" id="IPR027469">
    <property type="entry name" value="Cation_efflux_TMD_sf"/>
</dbReference>
<dbReference type="InterPro" id="IPR058533">
    <property type="entry name" value="Cation_efflux_TM"/>
</dbReference>
<dbReference type="Proteomes" id="UP000274131">
    <property type="component" value="Unassembled WGS sequence"/>
</dbReference>
<feature type="transmembrane region" description="Helical" evidence="12">
    <location>
        <begin position="158"/>
        <end position="178"/>
    </location>
</feature>
<feature type="transmembrane region" description="Helical" evidence="12">
    <location>
        <begin position="40"/>
        <end position="60"/>
    </location>
</feature>
<evidence type="ECO:0000256" key="7">
    <source>
        <dbReference type="ARBA" id="ARBA00023065"/>
    </source>
</evidence>
<keyword evidence="7" id="KW-0406">Ion transport</keyword>
<feature type="domain" description="Cation efflux protein transmembrane" evidence="13">
    <location>
        <begin position="17"/>
        <end position="236"/>
    </location>
</feature>
<evidence type="ECO:0000313" key="16">
    <source>
        <dbReference type="WBParaSite" id="EVEC_0000457801-mRNA-1"/>
    </source>
</evidence>
<name>A0A0N4V3F3_ENTVE</name>
<evidence type="ECO:0000313" key="15">
    <source>
        <dbReference type="Proteomes" id="UP000274131"/>
    </source>
</evidence>
<evidence type="ECO:0000256" key="3">
    <source>
        <dbReference type="ARBA" id="ARBA00022692"/>
    </source>
</evidence>
<proteinExistence type="predicted"/>
<feature type="transmembrane region" description="Helical" evidence="12">
    <location>
        <begin position="185"/>
        <end position="202"/>
    </location>
</feature>
<dbReference type="GO" id="GO:0016020">
    <property type="term" value="C:membrane"/>
    <property type="evidence" value="ECO:0007669"/>
    <property type="project" value="InterPro"/>
</dbReference>
<dbReference type="PANTHER" id="PTHR46531:SF1">
    <property type="entry name" value="ZINC TRANSPORTER 6"/>
    <property type="match status" value="1"/>
</dbReference>
<dbReference type="PANTHER" id="PTHR46531">
    <property type="entry name" value="ZINC TRANSPORTER 6"/>
    <property type="match status" value="1"/>
</dbReference>
<sequence>MVSFTIAWSDKTVKSAFVGAVVCALCTLFLIGCVSITRSLVLTSAAWLSVFSLFLLVSTVASCSISKKPTASNTFGYSRAPVMAVFSATVLASLSSIFLMKESTEHLLEADHHLHSHGLYLFGAAAATISLATAAYGAPNQPFQHVLTASTSSSLQEHFADISHALCYIVPGLSIILLPRLNAMSILAFLTTCACFITHWFVTDLWYIDAASALTLSICVFMTMWPLSTYTGRILLQTSPPHIHNQIDRCMSEASTIEGVLELRNAHFWQLDFSSMVGSVDVRVRRDADEQLVLSYVTEKLSSVVSVLTVQVVKDVATSWQNFDNLNPNQESRSFPYLNEFYGAPVRGNETVLHAHDEGSAHGHSHSGTDMSYGEANHFGHGHSHDVIHH</sequence>
<evidence type="ECO:0000256" key="9">
    <source>
        <dbReference type="ARBA" id="ARBA00038600"/>
    </source>
</evidence>
<evidence type="ECO:0000256" key="6">
    <source>
        <dbReference type="ARBA" id="ARBA00023034"/>
    </source>
</evidence>
<evidence type="ECO:0000259" key="13">
    <source>
        <dbReference type="Pfam" id="PF01545"/>
    </source>
</evidence>
<evidence type="ECO:0000256" key="4">
    <source>
        <dbReference type="ARBA" id="ARBA00022833"/>
    </source>
</evidence>
<feature type="transmembrane region" description="Helical" evidence="12">
    <location>
        <begin position="80"/>
        <end position="99"/>
    </location>
</feature>
<comment type="function">
    <text evidence="10">Has probably no intrinsic transporter activity but together with SLC30A5 forms a functional zinc ion:proton antiporter heterodimer, mediating zinc entry into the lumen of organelles along the secretory pathway. As part of that zinc ion:proton antiporter, contributes to zinc ion homeostasis within the early secretory pathway and regulates the activation and folding of enzymes like alkaline phosphatases and enzymes involved in phosphatidylinositol glycan anchor biosynthesis.</text>
</comment>
<dbReference type="Gene3D" id="1.20.1510.10">
    <property type="entry name" value="Cation efflux protein transmembrane domain"/>
    <property type="match status" value="1"/>
</dbReference>
<dbReference type="GO" id="GO:0008324">
    <property type="term" value="F:monoatomic cation transmembrane transporter activity"/>
    <property type="evidence" value="ECO:0007669"/>
    <property type="project" value="InterPro"/>
</dbReference>
<accession>A0A0N4V3F3</accession>
<evidence type="ECO:0000256" key="8">
    <source>
        <dbReference type="ARBA" id="ARBA00023136"/>
    </source>
</evidence>
<reference evidence="14 15" key="2">
    <citation type="submission" date="2018-10" db="EMBL/GenBank/DDBJ databases">
        <authorList>
            <consortium name="Pathogen Informatics"/>
        </authorList>
    </citation>
    <scope>NUCLEOTIDE SEQUENCE [LARGE SCALE GENOMIC DNA]</scope>
</reference>
<dbReference type="GO" id="GO:0006829">
    <property type="term" value="P:zinc ion transport"/>
    <property type="evidence" value="ECO:0007669"/>
    <property type="project" value="TreeGrafter"/>
</dbReference>
<dbReference type="AlphaFoldDB" id="A0A0N4V3F3"/>
<protein>
    <submittedName>
        <fullName evidence="16">Zinc transporter 6</fullName>
    </submittedName>
</protein>
<reference evidence="16" key="1">
    <citation type="submission" date="2017-02" db="UniProtKB">
        <authorList>
            <consortium name="WormBaseParasite"/>
        </authorList>
    </citation>
    <scope>IDENTIFICATION</scope>
</reference>
<dbReference type="InterPro" id="IPR052005">
    <property type="entry name" value="CDF_SLC30A"/>
</dbReference>
<keyword evidence="8 12" id="KW-0472">Membrane</keyword>
<dbReference type="GO" id="GO:0005794">
    <property type="term" value="C:Golgi apparatus"/>
    <property type="evidence" value="ECO:0007669"/>
    <property type="project" value="UniProtKB-SubCell"/>
</dbReference>
<gene>
    <name evidence="14" type="ORF">EVEC_LOCUS4286</name>
</gene>
<feature type="transmembrane region" description="Helical" evidence="12">
    <location>
        <begin position="119"/>
        <end position="138"/>
    </location>
</feature>
<dbReference type="WBParaSite" id="EVEC_0000457801-mRNA-1">
    <property type="protein sequence ID" value="EVEC_0000457801-mRNA-1"/>
    <property type="gene ID" value="EVEC_0000457801"/>
</dbReference>
<dbReference type="SUPFAM" id="SSF161111">
    <property type="entry name" value="Cation efflux protein transmembrane domain-like"/>
    <property type="match status" value="1"/>
</dbReference>
<keyword evidence="2" id="KW-0813">Transport</keyword>
<evidence type="ECO:0000256" key="11">
    <source>
        <dbReference type="SAM" id="MobiDB-lite"/>
    </source>
</evidence>
<dbReference type="Pfam" id="PF01545">
    <property type="entry name" value="Cation_efflux"/>
    <property type="match status" value="1"/>
</dbReference>
<evidence type="ECO:0000256" key="10">
    <source>
        <dbReference type="ARBA" id="ARBA00045455"/>
    </source>
</evidence>
<dbReference type="EMBL" id="UXUI01007814">
    <property type="protein sequence ID" value="VDD89535.1"/>
    <property type="molecule type" value="Genomic_DNA"/>
</dbReference>
<evidence type="ECO:0000256" key="12">
    <source>
        <dbReference type="SAM" id="Phobius"/>
    </source>
</evidence>
<feature type="transmembrane region" description="Helical" evidence="12">
    <location>
        <begin position="12"/>
        <end position="33"/>
    </location>
</feature>
<dbReference type="OrthoDB" id="5382797at2759"/>
<evidence type="ECO:0000256" key="5">
    <source>
        <dbReference type="ARBA" id="ARBA00022989"/>
    </source>
</evidence>
<feature type="region of interest" description="Disordered" evidence="11">
    <location>
        <begin position="357"/>
        <end position="390"/>
    </location>
</feature>
<keyword evidence="3 12" id="KW-0812">Transmembrane</keyword>
<dbReference type="STRING" id="51028.A0A0N4V3F3"/>
<keyword evidence="4" id="KW-0862">Zinc</keyword>
<feature type="transmembrane region" description="Helical" evidence="12">
    <location>
        <begin position="208"/>
        <end position="227"/>
    </location>
</feature>
<keyword evidence="5 12" id="KW-1133">Transmembrane helix</keyword>
<keyword evidence="15" id="KW-1185">Reference proteome</keyword>
<evidence type="ECO:0000256" key="1">
    <source>
        <dbReference type="ARBA" id="ARBA00004166"/>
    </source>
</evidence>